<comment type="catalytic activity">
    <reaction evidence="1">
        <text>Transfers a segment of a (1-&gt;4)-alpha-D-glucan to a new position in an acceptor, which may be glucose or a (1-&gt;4)-alpha-D-glucan.</text>
        <dbReference type="EC" id="2.4.1.25"/>
    </reaction>
</comment>
<evidence type="ECO:0000256" key="4">
    <source>
        <dbReference type="ARBA" id="ARBA00020295"/>
    </source>
</evidence>
<comment type="similarity">
    <text evidence="2">Belongs to the disproportionating enzyme family.</text>
</comment>
<evidence type="ECO:0000256" key="9">
    <source>
        <dbReference type="ARBA" id="ARBA00031501"/>
    </source>
</evidence>
<dbReference type="AlphaFoldDB" id="A0A3E4QPK7"/>
<evidence type="ECO:0000256" key="3">
    <source>
        <dbReference type="ARBA" id="ARBA00012560"/>
    </source>
</evidence>
<evidence type="ECO:0000259" key="10">
    <source>
        <dbReference type="SMART" id="SM00642"/>
    </source>
</evidence>
<dbReference type="SUPFAM" id="SSF51011">
    <property type="entry name" value="Glycosyl hydrolase domain"/>
    <property type="match status" value="1"/>
</dbReference>
<evidence type="ECO:0000256" key="5">
    <source>
        <dbReference type="ARBA" id="ARBA00022676"/>
    </source>
</evidence>
<dbReference type="Proteomes" id="UP000260943">
    <property type="component" value="Unassembled WGS sequence"/>
</dbReference>
<dbReference type="GO" id="GO:0005975">
    <property type="term" value="P:carbohydrate metabolic process"/>
    <property type="evidence" value="ECO:0007669"/>
    <property type="project" value="InterPro"/>
</dbReference>
<dbReference type="PANTHER" id="PTHR32438">
    <property type="entry name" value="4-ALPHA-GLUCANOTRANSFERASE DPE1, CHLOROPLASTIC/AMYLOPLASTIC"/>
    <property type="match status" value="1"/>
</dbReference>
<sequence length="1101" mass="124079">MNIRHNSRLAEYRSPFGAVVIGTTVELSIRVDEIDPKAVTAKTRIWVDGVGETIIDMDHKGDGFFSASIECDKPQLKWYSFIVSTQDGYTCHVGAPVGATGGEAVTYDYADVPSFQITVYKHRATRPAWYEKGMVYQIFPDRYRRDANWRERAVKEVEKPRKGPGKKIVWDWNTPPVYDRASDNSIQNWDFYGGSLEGIREDLPRLHEMGITAIYLNPIFKALSNHRYDTGDYLTIDPMLGTEDDFKALAKDAKELGISLILDGVFNHTGDDSLYFNRYGNYPTEGAWQSEDSPWRDAYHFKEDGSYASWWGIGNMPALNEDSPLVRDLILGEDGVIRKWIRAGASGWRLDVADELSDEFIRDIKTALLKERPDGLLLGEVWEDASNKISYSKLRTYLQGDELDSAMNYPFRDMMLNFLLDKETAYQAAERIESIRENYPPEALMCALNLLGSHDKPRVASVLGDGPDESQIPESECGRFRLDENSMGRAKGRFWLATLMQMTLPGVPSIYYGDEFALEGLSDPGNRRTLPEENDIHDRDMLTMIRNASGLRKTLPFLIDGTLQARALNDDVLCFKRRSADGQVATILINRSLSNTRVVRVPVENDMAIDLLNGNNLVRAADGCAEVKLWPLGSSVIYANKQQRLQKDMEPGAGVICHITSLPNTKGEPGTLGAPARRFIDHLAEMGMRYWQVLPVNPTDSFGSPYAGPSAFAGNESLLEESASELRQAFSQFKKAGGFKSASYLEFARENEQWLDAYCAFMAVKEFHAGASRHKWPKILQRYTVGILSDETFSPSAEYHAYAQYRFDREWKEMLEYAHSRGIQIIGDIPMYVSDDSADAWSEPSMFSLGKDGMPYEIAGVPPDRFSATGQVWGNPTYNWDSMKKDGYVWWMARLRRSFKLYDRVRLDHFLGFQNYFGIPAGKTGADGRWLNGPGFDFFRRAYEEFGPLPFIAEDLGLLTPAVRALVASCGFPGMDVLEFADNDVRQEICPHLDKILYISTHDTSTLTGFVGRAFCSDNDKQGAKYLAGEILTRSLRSPARVVMMQLQDCMFLDDDARMNKPGIAEGNWGWQADETQLNASCSKMATLLVESGRFHDASEQ</sequence>
<dbReference type="InterPro" id="IPR045857">
    <property type="entry name" value="O16G_dom_2"/>
</dbReference>
<organism evidence="11 12">
    <name type="scientific">Collinsella tanakaei</name>
    <dbReference type="NCBI Taxonomy" id="626935"/>
    <lineage>
        <taxon>Bacteria</taxon>
        <taxon>Bacillati</taxon>
        <taxon>Actinomycetota</taxon>
        <taxon>Coriobacteriia</taxon>
        <taxon>Coriobacteriales</taxon>
        <taxon>Coriobacteriaceae</taxon>
        <taxon>Collinsella</taxon>
    </lineage>
</organism>
<evidence type="ECO:0000256" key="2">
    <source>
        <dbReference type="ARBA" id="ARBA00005684"/>
    </source>
</evidence>
<feature type="domain" description="Glycosyl hydrolase family 13 catalytic" evidence="10">
    <location>
        <begin position="137"/>
        <end position="552"/>
    </location>
</feature>
<dbReference type="GO" id="GO:0004134">
    <property type="term" value="F:4-alpha-glucanotransferase activity"/>
    <property type="evidence" value="ECO:0007669"/>
    <property type="project" value="UniProtKB-EC"/>
</dbReference>
<evidence type="ECO:0000256" key="6">
    <source>
        <dbReference type="ARBA" id="ARBA00022679"/>
    </source>
</evidence>
<keyword evidence="6 11" id="KW-0808">Transferase</keyword>
<evidence type="ECO:0000256" key="7">
    <source>
        <dbReference type="ARBA" id="ARBA00023277"/>
    </source>
</evidence>
<evidence type="ECO:0000313" key="11">
    <source>
        <dbReference type="EMBL" id="RGL08229.1"/>
    </source>
</evidence>
<proteinExistence type="inferred from homology"/>
<dbReference type="EMBL" id="QSRJ01000011">
    <property type="protein sequence ID" value="RGL08229.1"/>
    <property type="molecule type" value="Genomic_DNA"/>
</dbReference>
<dbReference type="InterPro" id="IPR006047">
    <property type="entry name" value="GH13_cat_dom"/>
</dbReference>
<dbReference type="Gene3D" id="2.60.40.10">
    <property type="entry name" value="Immunoglobulins"/>
    <property type="match status" value="1"/>
</dbReference>
<comment type="caution">
    <text evidence="11">The sequence shown here is derived from an EMBL/GenBank/DDBJ whole genome shotgun (WGS) entry which is preliminary data.</text>
</comment>
<keyword evidence="5" id="KW-0328">Glycosyltransferase</keyword>
<dbReference type="RefSeq" id="WP_117680082.1">
    <property type="nucleotide sequence ID" value="NZ_QSRJ01000011.1"/>
</dbReference>
<gene>
    <name evidence="11" type="ORF">DXC81_08930</name>
</gene>
<evidence type="ECO:0000313" key="12">
    <source>
        <dbReference type="Proteomes" id="UP000260943"/>
    </source>
</evidence>
<dbReference type="SUPFAM" id="SSF51445">
    <property type="entry name" value="(Trans)glycosidases"/>
    <property type="match status" value="2"/>
</dbReference>
<dbReference type="EC" id="2.4.1.25" evidence="3"/>
<evidence type="ECO:0000256" key="1">
    <source>
        <dbReference type="ARBA" id="ARBA00000439"/>
    </source>
</evidence>
<dbReference type="Gene3D" id="3.90.400.10">
    <property type="entry name" value="Oligo-1,6-glucosidase, Domain 2"/>
    <property type="match status" value="1"/>
</dbReference>
<dbReference type="CDD" id="cd11338">
    <property type="entry name" value="AmyAc_CMD"/>
    <property type="match status" value="1"/>
</dbReference>
<dbReference type="Pfam" id="PF02446">
    <property type="entry name" value="Glyco_hydro_77"/>
    <property type="match status" value="2"/>
</dbReference>
<dbReference type="PANTHER" id="PTHR32438:SF5">
    <property type="entry name" value="4-ALPHA-GLUCANOTRANSFERASE DPE1, CHLOROPLASTIC_AMYLOPLASTIC"/>
    <property type="match status" value="1"/>
</dbReference>
<dbReference type="InterPro" id="IPR003385">
    <property type="entry name" value="Glyco_hydro_77"/>
</dbReference>
<name>A0A3E4QPK7_9ACTN</name>
<dbReference type="Pfam" id="PF00128">
    <property type="entry name" value="Alpha-amylase"/>
    <property type="match status" value="1"/>
</dbReference>
<dbReference type="SMART" id="SM00642">
    <property type="entry name" value="Aamy"/>
    <property type="match status" value="1"/>
</dbReference>
<keyword evidence="7" id="KW-0119">Carbohydrate metabolism</keyword>
<evidence type="ECO:0000256" key="8">
    <source>
        <dbReference type="ARBA" id="ARBA00031423"/>
    </source>
</evidence>
<dbReference type="InterPro" id="IPR017853">
    <property type="entry name" value="GH"/>
</dbReference>
<dbReference type="Gene3D" id="3.20.20.80">
    <property type="entry name" value="Glycosidases"/>
    <property type="match status" value="3"/>
</dbReference>
<accession>A0A3E4QPK7</accession>
<protein>
    <recommendedName>
        <fullName evidence="4">4-alpha-glucanotransferase</fullName>
        <ecNumber evidence="3">2.4.1.25</ecNumber>
    </recommendedName>
    <alternativeName>
        <fullName evidence="8">Amylomaltase</fullName>
    </alternativeName>
    <alternativeName>
        <fullName evidence="9">Disproportionating enzyme</fullName>
    </alternativeName>
</protein>
<reference evidence="11 12" key="1">
    <citation type="submission" date="2018-08" db="EMBL/GenBank/DDBJ databases">
        <title>A genome reference for cultivated species of the human gut microbiota.</title>
        <authorList>
            <person name="Zou Y."/>
            <person name="Xue W."/>
            <person name="Luo G."/>
        </authorList>
    </citation>
    <scope>NUCLEOTIDE SEQUENCE [LARGE SCALE GENOMIC DNA]</scope>
    <source>
        <strain evidence="11 12">TF08-14</strain>
    </source>
</reference>
<dbReference type="InterPro" id="IPR013783">
    <property type="entry name" value="Ig-like_fold"/>
</dbReference>